<gene>
    <name evidence="2" type="ORF">XTPLMG730_1263</name>
</gene>
<dbReference type="PROSITE" id="PS51257">
    <property type="entry name" value="PROKAR_LIPOPROTEIN"/>
    <property type="match status" value="1"/>
</dbReference>
<evidence type="ECO:0000256" key="1">
    <source>
        <dbReference type="SAM" id="SignalP"/>
    </source>
</evidence>
<proteinExistence type="predicted"/>
<evidence type="ECO:0000313" key="3">
    <source>
        <dbReference type="Proteomes" id="UP000045978"/>
    </source>
</evidence>
<dbReference type="EMBL" id="CXOJ01000021">
    <property type="protein sequence ID" value="CTP85847.1"/>
    <property type="molecule type" value="Genomic_DNA"/>
</dbReference>
<feature type="chain" id="PRO_5005492576" evidence="1">
    <location>
        <begin position="31"/>
        <end position="85"/>
    </location>
</feature>
<dbReference type="AlphaFoldDB" id="A0A0K2ZLK1"/>
<dbReference type="Proteomes" id="UP000045978">
    <property type="component" value="Unassembled WGS sequence"/>
</dbReference>
<name>A0A0K2ZLK1_9XANT</name>
<feature type="signal peptide" evidence="1">
    <location>
        <begin position="1"/>
        <end position="30"/>
    </location>
</feature>
<organism evidence="2 3">
    <name type="scientific">Xanthomonas graminis pv. phlei</name>
    <dbReference type="NCBI Taxonomy" id="487906"/>
    <lineage>
        <taxon>Bacteria</taxon>
        <taxon>Pseudomonadati</taxon>
        <taxon>Pseudomonadota</taxon>
        <taxon>Gammaproteobacteria</taxon>
        <taxon>Lysobacterales</taxon>
        <taxon>Lysobacteraceae</taxon>
        <taxon>Xanthomonas</taxon>
        <taxon>Xanthomonas translucens group</taxon>
        <taxon>Xanthomonas graminis</taxon>
    </lineage>
</organism>
<accession>A0A0K2ZLK1</accession>
<protein>
    <submittedName>
        <fullName evidence="2">Putative membrane protein</fullName>
    </submittedName>
</protein>
<evidence type="ECO:0000313" key="2">
    <source>
        <dbReference type="EMBL" id="CTP85847.1"/>
    </source>
</evidence>
<sequence length="85" mass="8822">MSKRALSCRGRRAAIVSAMLLAACAGSAAAGEIALQGLASTPNPQRFIVTYRDGVGPVLSARALPLAHAAGIVPARRWTGSRPRR</sequence>
<keyword evidence="1" id="KW-0732">Signal</keyword>
<reference evidence="2 3" key="1">
    <citation type="submission" date="2015-07" db="EMBL/GenBank/DDBJ databases">
        <authorList>
            <person name="Noorani M."/>
        </authorList>
    </citation>
    <scope>NUCLEOTIDE SEQUENCE [LARGE SCALE GENOMIC DNA]</scope>
    <source>
        <strain evidence="2">LMG730</strain>
    </source>
</reference>